<evidence type="ECO:0000313" key="2">
    <source>
        <dbReference type="EMBL" id="KAA9006005.1"/>
    </source>
</evidence>
<dbReference type="PANTHER" id="PTHR11895">
    <property type="entry name" value="TRANSAMIDASE"/>
    <property type="match status" value="1"/>
</dbReference>
<keyword evidence="3" id="KW-1185">Reference proteome</keyword>
<dbReference type="Proteomes" id="UP000326554">
    <property type="component" value="Unassembled WGS sequence"/>
</dbReference>
<accession>A0A5J5GCW7</accession>
<evidence type="ECO:0000313" key="3">
    <source>
        <dbReference type="Proteomes" id="UP000326554"/>
    </source>
</evidence>
<gene>
    <name evidence="2" type="ORF">F3S47_15740</name>
</gene>
<dbReference type="InterPro" id="IPR036928">
    <property type="entry name" value="AS_sf"/>
</dbReference>
<dbReference type="GO" id="GO:0003824">
    <property type="term" value="F:catalytic activity"/>
    <property type="evidence" value="ECO:0007669"/>
    <property type="project" value="InterPro"/>
</dbReference>
<dbReference type="InterPro" id="IPR000120">
    <property type="entry name" value="Amidase"/>
</dbReference>
<dbReference type="SUPFAM" id="SSF75304">
    <property type="entry name" value="Amidase signature (AS) enzymes"/>
    <property type="match status" value="1"/>
</dbReference>
<evidence type="ECO:0000259" key="1">
    <source>
        <dbReference type="Pfam" id="PF01425"/>
    </source>
</evidence>
<dbReference type="Gene3D" id="3.90.1300.10">
    <property type="entry name" value="Amidase signature (AS) domain"/>
    <property type="match status" value="1"/>
</dbReference>
<name>A0A5J5GCW7_9RHOB</name>
<protein>
    <submittedName>
        <fullName evidence="2">Amidase</fullName>
    </submittedName>
</protein>
<dbReference type="EMBL" id="VYQE01000005">
    <property type="protein sequence ID" value="KAA9006005.1"/>
    <property type="molecule type" value="Genomic_DNA"/>
</dbReference>
<organism evidence="2 3">
    <name type="scientific">Histidinibacterium aquaticum</name>
    <dbReference type="NCBI Taxonomy" id="2613962"/>
    <lineage>
        <taxon>Bacteria</taxon>
        <taxon>Pseudomonadati</taxon>
        <taxon>Pseudomonadota</taxon>
        <taxon>Alphaproteobacteria</taxon>
        <taxon>Rhodobacterales</taxon>
        <taxon>Paracoccaceae</taxon>
        <taxon>Histidinibacterium</taxon>
    </lineage>
</organism>
<dbReference type="Pfam" id="PF01425">
    <property type="entry name" value="Amidase"/>
    <property type="match status" value="1"/>
</dbReference>
<sequence>MDDWLRATAADLGRRIGRGEIDPRALTRAHLDTIESHPSRDRIFARTTPDRALAEAEASAERARTGHRLSPLDGVPVSWKDLFDTAGVATEAGTLLLEGRTPETDARVLGHATRQGLVCLGKTHLSEIAFSGLGLNPMTQTPPNLHDAEAVPGGSTSGGAASVAFGLAAGAIGSDTGGSVRVPAAWNDLVGLKTTHGLLSLDGTVPLCETFDTIGPLARTVEDATLFFGALGGPATDLTGASLEGRRFLVIETVLMADLEEAPRRAFEEALAKLKGQGATSQRIEWPELEEAYGMAGALYTADAWSWWRERVEANGARMFPQIRDRVSAGRDVSASDYLALWRRLRELRADFDRLIKPYDAVLSPTVPILPPKVQRLLDDPEHYKSANLATLRNTRLANLMGGASLTIPTGTPACGLMLTAGPRTEQRLLRLGHAAERALA</sequence>
<feature type="domain" description="Amidase" evidence="1">
    <location>
        <begin position="26"/>
        <end position="430"/>
    </location>
</feature>
<dbReference type="RefSeq" id="WP_150446257.1">
    <property type="nucleotide sequence ID" value="NZ_VYQE01000005.1"/>
</dbReference>
<proteinExistence type="predicted"/>
<dbReference type="PANTHER" id="PTHR11895:SF176">
    <property type="entry name" value="AMIDASE AMID-RELATED"/>
    <property type="match status" value="1"/>
</dbReference>
<dbReference type="InterPro" id="IPR023631">
    <property type="entry name" value="Amidase_dom"/>
</dbReference>
<comment type="caution">
    <text evidence="2">The sequence shown here is derived from an EMBL/GenBank/DDBJ whole genome shotgun (WGS) entry which is preliminary data.</text>
</comment>
<dbReference type="AlphaFoldDB" id="A0A5J5GCW7"/>
<reference evidence="2 3" key="1">
    <citation type="submission" date="2019-09" db="EMBL/GenBank/DDBJ databases">
        <authorList>
            <person name="Park J.-S."/>
            <person name="Choi H.-J."/>
        </authorList>
    </citation>
    <scope>NUCLEOTIDE SEQUENCE [LARGE SCALE GENOMIC DNA]</scope>
    <source>
        <strain evidence="2 3">176SS1-4</strain>
    </source>
</reference>